<dbReference type="InterPro" id="IPR024107">
    <property type="entry name" value="Tyr-tRNA-ligase_bac_1"/>
</dbReference>
<proteinExistence type="inferred from homology"/>
<dbReference type="GO" id="GO:0004831">
    <property type="term" value="F:tyrosine-tRNA ligase activity"/>
    <property type="evidence" value="ECO:0007669"/>
    <property type="project" value="UniProtKB-EC"/>
</dbReference>
<keyword evidence="8" id="KW-0963">Cytoplasm</keyword>
<dbReference type="EMBL" id="JAYGJQ010000001">
    <property type="protein sequence ID" value="MEA9355844.1"/>
    <property type="molecule type" value="Genomic_DNA"/>
</dbReference>
<reference evidence="10 11" key="1">
    <citation type="submission" date="2023-11" db="EMBL/GenBank/DDBJ databases">
        <title>A Novel Polar Bacteriovorax (B. antarcticus) Isolated from the Biocrust in Antarctica.</title>
        <authorList>
            <person name="Mun W."/>
            <person name="Choi S.Y."/>
            <person name="Mitchell R.J."/>
        </authorList>
    </citation>
    <scope>NUCLEOTIDE SEQUENCE [LARGE SCALE GENOMIC DNA]</scope>
    <source>
        <strain evidence="10 11">PP10</strain>
    </source>
</reference>
<accession>A0ABU5VTZ9</accession>
<comment type="subcellular location">
    <subcellularLocation>
        <location evidence="8">Cytoplasm</location>
    </subcellularLocation>
</comment>
<dbReference type="Pfam" id="PF00579">
    <property type="entry name" value="tRNA-synt_1b"/>
    <property type="match status" value="1"/>
</dbReference>
<evidence type="ECO:0000256" key="7">
    <source>
        <dbReference type="ARBA" id="ARBA00048248"/>
    </source>
</evidence>
<feature type="binding site" evidence="8">
    <location>
        <position position="173"/>
    </location>
    <ligand>
        <name>L-tyrosine</name>
        <dbReference type="ChEBI" id="CHEBI:58315"/>
    </ligand>
</feature>
<keyword evidence="4" id="KW-0694">RNA-binding</keyword>
<dbReference type="Gene3D" id="1.10.240.10">
    <property type="entry name" value="Tyrosyl-Transfer RNA Synthetase"/>
    <property type="match status" value="1"/>
</dbReference>
<feature type="binding site" evidence="8">
    <location>
        <position position="33"/>
    </location>
    <ligand>
        <name>L-tyrosine</name>
        <dbReference type="ChEBI" id="CHEBI:58315"/>
    </ligand>
</feature>
<dbReference type="EC" id="6.1.1.1" evidence="8"/>
<keyword evidence="11" id="KW-1185">Reference proteome</keyword>
<dbReference type="CDD" id="cd00805">
    <property type="entry name" value="TyrRS_core"/>
    <property type="match status" value="1"/>
</dbReference>
<evidence type="ECO:0000313" key="11">
    <source>
        <dbReference type="Proteomes" id="UP001302274"/>
    </source>
</evidence>
<name>A0ABU5VTZ9_9BACT</name>
<keyword evidence="5 8" id="KW-0648">Protein biosynthesis</keyword>
<evidence type="ECO:0000256" key="5">
    <source>
        <dbReference type="ARBA" id="ARBA00022917"/>
    </source>
</evidence>
<feature type="short sequence motif" description="'KMSKS' region" evidence="8">
    <location>
        <begin position="229"/>
        <end position="233"/>
    </location>
</feature>
<dbReference type="SUPFAM" id="SSF52374">
    <property type="entry name" value="Nucleotidylyl transferase"/>
    <property type="match status" value="1"/>
</dbReference>
<feature type="binding site" evidence="8">
    <location>
        <position position="232"/>
    </location>
    <ligand>
        <name>ATP</name>
        <dbReference type="ChEBI" id="CHEBI:30616"/>
    </ligand>
</feature>
<evidence type="ECO:0000256" key="2">
    <source>
        <dbReference type="ARBA" id="ARBA00022741"/>
    </source>
</evidence>
<evidence type="ECO:0000256" key="6">
    <source>
        <dbReference type="ARBA" id="ARBA00023146"/>
    </source>
</evidence>
<comment type="function">
    <text evidence="8">Catalyzes the attachment of tyrosine to tRNA(Tyr) in a two-step reaction: tyrosine is first activated by ATP to form Tyr-AMP and then transferred to the acceptor end of tRNA(Tyr).</text>
</comment>
<dbReference type="PANTHER" id="PTHR11766">
    <property type="entry name" value="TYROSYL-TRNA SYNTHETASE"/>
    <property type="match status" value="1"/>
</dbReference>
<dbReference type="InterPro" id="IPR024088">
    <property type="entry name" value="Tyr-tRNA-ligase_bac-type"/>
</dbReference>
<dbReference type="Gene3D" id="3.10.290.10">
    <property type="entry name" value="RNA-binding S4 domain"/>
    <property type="match status" value="1"/>
</dbReference>
<dbReference type="PANTHER" id="PTHR11766:SF0">
    <property type="entry name" value="TYROSINE--TRNA LIGASE, MITOCHONDRIAL"/>
    <property type="match status" value="1"/>
</dbReference>
<evidence type="ECO:0000256" key="8">
    <source>
        <dbReference type="HAMAP-Rule" id="MF_02006"/>
    </source>
</evidence>
<evidence type="ECO:0000256" key="3">
    <source>
        <dbReference type="ARBA" id="ARBA00022840"/>
    </source>
</evidence>
<dbReference type="Gene3D" id="3.40.50.620">
    <property type="entry name" value="HUPs"/>
    <property type="match status" value="1"/>
</dbReference>
<comment type="subunit">
    <text evidence="8">Homodimer.</text>
</comment>
<comment type="caution">
    <text evidence="10">The sequence shown here is derived from an EMBL/GenBank/DDBJ whole genome shotgun (WGS) entry which is preliminary data.</text>
</comment>
<keyword evidence="1 8" id="KW-0436">Ligase</keyword>
<evidence type="ECO:0000313" key="10">
    <source>
        <dbReference type="EMBL" id="MEA9355844.1"/>
    </source>
</evidence>
<dbReference type="InterPro" id="IPR014729">
    <property type="entry name" value="Rossmann-like_a/b/a_fold"/>
</dbReference>
<sequence length="423" mass="47638">MNFYEELESRGLIADVSNPEIKEILNTKKISFYIGYDPTAKSLQIGNLFAIITMKRFQDAGHRPYVLLGGATGMIGDPSGKSTERVLLTEEVIKENIEAQKKQFQRILKFDGPNPAIMVNNYDWMGKFSFLEFLRDVGKRFRISDMIAKDSVKKRLESEVGLSFTEFCYQMLQAYDFRHLALHNDVILQMGGGDQWGNITAGIDYTRKMDSRQVYGIVIPLVTDANGNKFGKSEGGTAIYLDPEMTSPYQMYQYLLNSDDTSVVKYLKYFTFLSLDQIAVLEEKTKTEAHMREAQKTLAAEVVKLVHGEEGLNAALSATKIFFGEKITNLKDKDLIAIFKDVPSVELKRSDLQAGIPYLDMLAATPLFGSKGEAKRSVEQKGVYLNNDTVPEMMAVMNESHLASETCLVIRKGKKNYCVVKFA</sequence>
<organism evidence="10 11">
    <name type="scientific">Bacteriovorax antarcticus</name>
    <dbReference type="NCBI Taxonomy" id="3088717"/>
    <lineage>
        <taxon>Bacteria</taxon>
        <taxon>Pseudomonadati</taxon>
        <taxon>Bdellovibrionota</taxon>
        <taxon>Bacteriovoracia</taxon>
        <taxon>Bacteriovoracales</taxon>
        <taxon>Bacteriovoracaceae</taxon>
        <taxon>Bacteriovorax</taxon>
    </lineage>
</organism>
<comment type="caution">
    <text evidence="8">Lacks conserved residue(s) required for the propagation of feature annotation.</text>
</comment>
<dbReference type="InterPro" id="IPR002305">
    <property type="entry name" value="aa-tRNA-synth_Ic"/>
</dbReference>
<feature type="binding site" evidence="8">
    <location>
        <position position="169"/>
    </location>
    <ligand>
        <name>L-tyrosine</name>
        <dbReference type="ChEBI" id="CHEBI:58315"/>
    </ligand>
</feature>
<dbReference type="InterPro" id="IPR002307">
    <property type="entry name" value="Tyr-tRNA-ligase"/>
</dbReference>
<dbReference type="SUPFAM" id="SSF55174">
    <property type="entry name" value="Alpha-L RNA-binding motif"/>
    <property type="match status" value="1"/>
</dbReference>
<dbReference type="NCBIfam" id="TIGR00234">
    <property type="entry name" value="tyrS"/>
    <property type="match status" value="1"/>
</dbReference>
<keyword evidence="6 8" id="KW-0030">Aminoacyl-tRNA synthetase</keyword>
<comment type="similarity">
    <text evidence="8">Belongs to the class-I aminoacyl-tRNA synthetase family. TyrS type 1 subfamily.</text>
</comment>
<dbReference type="PRINTS" id="PR01040">
    <property type="entry name" value="TRNASYNTHTYR"/>
</dbReference>
<dbReference type="Pfam" id="PF22421">
    <property type="entry name" value="SYY_C-terminal"/>
    <property type="match status" value="1"/>
</dbReference>
<protein>
    <recommendedName>
        <fullName evidence="8">Tyrosine--tRNA ligase</fullName>
        <ecNumber evidence="8">6.1.1.1</ecNumber>
    </recommendedName>
    <alternativeName>
        <fullName evidence="8">Tyrosyl-tRNA synthetase</fullName>
        <shortName evidence="8">TyrRS</shortName>
    </alternativeName>
</protein>
<evidence type="ECO:0000256" key="4">
    <source>
        <dbReference type="ARBA" id="ARBA00022884"/>
    </source>
</evidence>
<gene>
    <name evidence="8 10" type="primary">tyrS</name>
    <name evidence="10" type="ORF">SHI21_06520</name>
</gene>
<keyword evidence="3 8" id="KW-0067">ATP-binding</keyword>
<dbReference type="Proteomes" id="UP001302274">
    <property type="component" value="Unassembled WGS sequence"/>
</dbReference>
<dbReference type="HAMAP" id="MF_02006">
    <property type="entry name" value="Tyr_tRNA_synth_type1"/>
    <property type="match status" value="1"/>
</dbReference>
<feature type="domain" description="Tyrosine--tRNA ligase SYY-like C-terminal" evidence="9">
    <location>
        <begin position="336"/>
        <end position="420"/>
    </location>
</feature>
<evidence type="ECO:0000259" key="9">
    <source>
        <dbReference type="Pfam" id="PF22421"/>
    </source>
</evidence>
<keyword evidence="2 8" id="KW-0547">Nucleotide-binding</keyword>
<comment type="catalytic activity">
    <reaction evidence="7 8">
        <text>tRNA(Tyr) + L-tyrosine + ATP = L-tyrosyl-tRNA(Tyr) + AMP + diphosphate + H(+)</text>
        <dbReference type="Rhea" id="RHEA:10220"/>
        <dbReference type="Rhea" id="RHEA-COMP:9706"/>
        <dbReference type="Rhea" id="RHEA-COMP:9707"/>
        <dbReference type="ChEBI" id="CHEBI:15378"/>
        <dbReference type="ChEBI" id="CHEBI:30616"/>
        <dbReference type="ChEBI" id="CHEBI:33019"/>
        <dbReference type="ChEBI" id="CHEBI:58315"/>
        <dbReference type="ChEBI" id="CHEBI:78442"/>
        <dbReference type="ChEBI" id="CHEBI:78536"/>
        <dbReference type="ChEBI" id="CHEBI:456215"/>
        <dbReference type="EC" id="6.1.1.1"/>
    </reaction>
</comment>
<dbReference type="RefSeq" id="WP_323575474.1">
    <property type="nucleotide sequence ID" value="NZ_JAYGJQ010000001.1"/>
</dbReference>
<dbReference type="InterPro" id="IPR036986">
    <property type="entry name" value="S4_RNA-bd_sf"/>
</dbReference>
<evidence type="ECO:0000256" key="1">
    <source>
        <dbReference type="ARBA" id="ARBA00022598"/>
    </source>
</evidence>
<dbReference type="InterPro" id="IPR054608">
    <property type="entry name" value="SYY-like_C"/>
</dbReference>